<dbReference type="InterPro" id="IPR008042">
    <property type="entry name" value="Retrotrans_Pao"/>
</dbReference>
<dbReference type="EnsemblMetazoa" id="AALFPA23_008766.R11964">
    <property type="protein sequence ID" value="AALFPA23_008766.P11964"/>
    <property type="gene ID" value="AALFPA23_008766"/>
</dbReference>
<dbReference type="Proteomes" id="UP000069940">
    <property type="component" value="Unassembled WGS sequence"/>
</dbReference>
<dbReference type="Pfam" id="PF18701">
    <property type="entry name" value="DUF5641"/>
    <property type="match status" value="1"/>
</dbReference>
<organism evidence="3 4">
    <name type="scientific">Aedes albopictus</name>
    <name type="common">Asian tiger mosquito</name>
    <name type="synonym">Stegomyia albopicta</name>
    <dbReference type="NCBI Taxonomy" id="7160"/>
    <lineage>
        <taxon>Eukaryota</taxon>
        <taxon>Metazoa</taxon>
        <taxon>Ecdysozoa</taxon>
        <taxon>Arthropoda</taxon>
        <taxon>Hexapoda</taxon>
        <taxon>Insecta</taxon>
        <taxon>Pterygota</taxon>
        <taxon>Neoptera</taxon>
        <taxon>Endopterygota</taxon>
        <taxon>Diptera</taxon>
        <taxon>Nematocera</taxon>
        <taxon>Culicoidea</taxon>
        <taxon>Culicidae</taxon>
        <taxon>Culicinae</taxon>
        <taxon>Aedini</taxon>
        <taxon>Aedes</taxon>
        <taxon>Stegomyia</taxon>
    </lineage>
</organism>
<reference evidence="3" key="2">
    <citation type="submission" date="2025-05" db="UniProtKB">
        <authorList>
            <consortium name="EnsemblMetazoa"/>
        </authorList>
    </citation>
    <scope>IDENTIFICATION</scope>
    <source>
        <strain evidence="3">Foshan</strain>
    </source>
</reference>
<feature type="domain" description="Integrase catalytic" evidence="2">
    <location>
        <begin position="1484"/>
        <end position="1678"/>
    </location>
</feature>
<name>A0ABM1YFX9_AEDAL</name>
<reference evidence="4" key="1">
    <citation type="journal article" date="2015" name="Proc. Natl. Acad. Sci. U.S.A.">
        <title>Genome sequence of the Asian Tiger mosquito, Aedes albopictus, reveals insights into its biology, genetics, and evolution.</title>
        <authorList>
            <person name="Chen X.G."/>
            <person name="Jiang X."/>
            <person name="Gu J."/>
            <person name="Xu M."/>
            <person name="Wu Y."/>
            <person name="Deng Y."/>
            <person name="Zhang C."/>
            <person name="Bonizzoni M."/>
            <person name="Dermauw W."/>
            <person name="Vontas J."/>
            <person name="Armbruster P."/>
            <person name="Huang X."/>
            <person name="Yang Y."/>
            <person name="Zhang H."/>
            <person name="He W."/>
            <person name="Peng H."/>
            <person name="Liu Y."/>
            <person name="Wu K."/>
            <person name="Chen J."/>
            <person name="Lirakis M."/>
            <person name="Topalis P."/>
            <person name="Van Leeuwen T."/>
            <person name="Hall A.B."/>
            <person name="Jiang X."/>
            <person name="Thorpe C."/>
            <person name="Mueller R.L."/>
            <person name="Sun C."/>
            <person name="Waterhouse R.M."/>
            <person name="Yan G."/>
            <person name="Tu Z.J."/>
            <person name="Fang X."/>
            <person name="James A.A."/>
        </authorList>
    </citation>
    <scope>NUCLEOTIDE SEQUENCE [LARGE SCALE GENOMIC DNA]</scope>
    <source>
        <strain evidence="4">Foshan</strain>
    </source>
</reference>
<dbReference type="SUPFAM" id="SSF53098">
    <property type="entry name" value="Ribonuclease H-like"/>
    <property type="match status" value="1"/>
</dbReference>
<dbReference type="SUPFAM" id="SSF56672">
    <property type="entry name" value="DNA/RNA polymerases"/>
    <property type="match status" value="1"/>
</dbReference>
<dbReference type="InterPro" id="IPR040676">
    <property type="entry name" value="DUF5641"/>
</dbReference>
<keyword evidence="4" id="KW-1185">Reference proteome</keyword>
<feature type="compositionally biased region" description="Low complexity" evidence="1">
    <location>
        <begin position="416"/>
        <end position="463"/>
    </location>
</feature>
<dbReference type="InterPro" id="IPR001584">
    <property type="entry name" value="Integrase_cat-core"/>
</dbReference>
<dbReference type="InterPro" id="IPR001878">
    <property type="entry name" value="Znf_CCHC"/>
</dbReference>
<evidence type="ECO:0000313" key="3">
    <source>
        <dbReference type="EnsemblMetazoa" id="AALFPA23_008766.P11964"/>
    </source>
</evidence>
<dbReference type="CDD" id="cd01644">
    <property type="entry name" value="RT_pepA17"/>
    <property type="match status" value="1"/>
</dbReference>
<evidence type="ECO:0000313" key="4">
    <source>
        <dbReference type="Proteomes" id="UP000069940"/>
    </source>
</evidence>
<dbReference type="InterPro" id="IPR012337">
    <property type="entry name" value="RNaseH-like_sf"/>
</dbReference>
<dbReference type="Gene3D" id="3.30.420.10">
    <property type="entry name" value="Ribonuclease H-like superfamily/Ribonuclease H"/>
    <property type="match status" value="1"/>
</dbReference>
<feature type="region of interest" description="Disordered" evidence="1">
    <location>
        <begin position="413"/>
        <end position="487"/>
    </location>
</feature>
<dbReference type="PANTHER" id="PTHR47331:SF1">
    <property type="entry name" value="GAG-LIKE PROTEIN"/>
    <property type="match status" value="1"/>
</dbReference>
<evidence type="ECO:0000259" key="2">
    <source>
        <dbReference type="PROSITE" id="PS50994"/>
    </source>
</evidence>
<dbReference type="RefSeq" id="XP_062708342.1">
    <property type="nucleotide sequence ID" value="XM_062852358.1"/>
</dbReference>
<sequence length="1800" mass="203898">MTNDLRELEKQDRNIRKTLEGMQYFVEHYSPDLVDQVAIRLQRLEEVFQEFHAVRRKIELLTEDVFSEDEEEVDQKETKEQRKARIAGVIQAREEENVKIMMKIENVYYKIKAALTRLLPKSTPVAAISGVQPPPAAAPAVSRVKLPEIRLSSFGGQLREWVTFRDSFRSLIHNNQQLSAMDKFTYLRSSLTGEALQEINSVEMTEANYDVAWVALKRRYENKKLIVKAHLDSLFSVEVMKKESYESLSKLIGDFEKNLLMLDKIGENTANWSTILVYMICSRLDPATLRQWEAHHKSNAVPTYANLIQFLREHCSVLQSIAPSNSIPVQEKRSKVGVSNAAVQSWNKCLFCGESFHSAFRCFKFLKMKVPERLDVARRSKVCLNCLTAGHYAKSCTKGCCHHCQQKHHSLLHTDSSQQSPPLVKSSVPSQKKPPSSNQQQHQTQPHTSSHSTPTQTITPSTSALPVTHSPNTQPLHTTNQTCTSQNSVSLSVSNRTGDVLLSTAVVSVKDQYGATRLARALLDSCSQFCFMTTNFSQKLKLRGFPDHLTVQGIGGSNSVSRRRVNARILPRSGDISSYNEDMSFYILPELTTTLPVQRVSVGQWKPLSSIVLADPQFCEPEQIDIIIGAEYFYDLLTEGRSKISEEGPTLQNTVFGWIVSGRIPDQPVSPTQSVSFSCTLADIQDQLPRFWELESCKSSSIQSVEESTCETIFDETTTRDSSGRFMVSLPKKEFVMQQLGECETIATKRFLALERRLEANPELKTQYHQFIREYEQLGHMKQVDSEDPDFPIYFLPHHAVLKPDSTTTKLRVVFDASCKTSTGVSLNDALMVGPVVQDDLLAIQLRFRLHRIAVVADVEKMYRMILVYPSDQRLQCILWRDTPNEPIRTYQLATVTYGTACAPYLATKCLQRLAELEAERYPVAAKTMKEDYYVDDMLSGADNLEAATQLTSEMLELASSGGFTLRKWNSNSSALLDQLPENLVDRRPELELDTTNTPVKTLGLLWDTTSDSFLFRSPVWNSEAPITKRIVLADTARLFDSIGLVGPVIVAAKIFVQDLWKQKCDWDEPLPEAFQNFWIEYRRNLSALSSLSIPRWVAFSTDLASVQVHGFCDASNKAYGACLYLRSTTFGGSVEVRLITAKSKVAPLEDLKRKKRVQTTPRLELSGALLLSHLYEKFVASTAIQHTAFFWTDSTIVMHWLSSLPSRWQMFVANRVSEIQHATKGCPWNHVAGEENPADIISRGMTPAQLQYERLWFEGPLWLRQDASIWPSKAPEEEIDPAILEEKKVLALPATAESVSEIFSLRSSLFSLVRLVAGIRRFVHNTQHRQDRRTGFLTFPEHEQALTFLVQLAQQEAFPAEVAALNKNNPVSPSSSISRLNPVLVSGILCVGGRLAKAPVSASRKHPMILSHHHPLARLVLHYYHCKHFHSGLQLLVSTVRERFWITRIRSLANSVLHECVRCFRTRPKVLDQLMADLPSERVSPAPPFLRVGVDYCGPFLIKYPVRRATPTKHYVAIFICLVTKAVHLELASDLTSEAFLAAFKRFVARRGKPILVMCDNATNFVGAKRQLDELRQLFIDQTFQESIVRGAIEDGIEFRFIPARSPNFGGLWEAAVKSFKGHFKRTIGDRVLQYDEMITVLPQVEAILNSRPLTPVSNDPLDFEALTPGHFLVQRPLTAVPEPSLEDLQRNRLSMWQQAQDYVQQIWTKWSTQYLSDLHNRTKWTRKRDNISVGTLVLLKEDKLPPLRWKLGRVIQIHPGSDGNIRVVTVKAQDGEYQRAISKICILPIRDNLESEQI</sequence>
<feature type="compositionally biased region" description="Polar residues" evidence="1">
    <location>
        <begin position="469"/>
        <end position="487"/>
    </location>
</feature>
<accession>A0ABM1YFX9</accession>
<evidence type="ECO:0000256" key="1">
    <source>
        <dbReference type="SAM" id="MobiDB-lite"/>
    </source>
</evidence>
<dbReference type="PROSITE" id="PS50994">
    <property type="entry name" value="INTEGRASE"/>
    <property type="match status" value="1"/>
</dbReference>
<proteinExistence type="predicted"/>
<dbReference type="Pfam" id="PF05380">
    <property type="entry name" value="Peptidase_A17"/>
    <property type="match status" value="1"/>
</dbReference>
<dbReference type="InterPro" id="IPR005312">
    <property type="entry name" value="DUF1759"/>
</dbReference>
<dbReference type="GeneID" id="134288231"/>
<dbReference type="Pfam" id="PF03564">
    <property type="entry name" value="DUF1759"/>
    <property type="match status" value="1"/>
</dbReference>
<dbReference type="InterPro" id="IPR036397">
    <property type="entry name" value="RNaseH_sf"/>
</dbReference>
<dbReference type="PANTHER" id="PTHR47331">
    <property type="entry name" value="PHD-TYPE DOMAIN-CONTAINING PROTEIN"/>
    <property type="match status" value="1"/>
</dbReference>
<dbReference type="SMART" id="SM00343">
    <property type="entry name" value="ZnF_C2HC"/>
    <property type="match status" value="2"/>
</dbReference>
<protein>
    <recommendedName>
        <fullName evidence="2">Integrase catalytic domain-containing protein</fullName>
    </recommendedName>
</protein>
<dbReference type="InterPro" id="IPR043502">
    <property type="entry name" value="DNA/RNA_pol_sf"/>
</dbReference>